<organism evidence="13 14">
    <name type="scientific">Nocardioides oleivorans</name>
    <dbReference type="NCBI Taxonomy" id="273676"/>
    <lineage>
        <taxon>Bacteria</taxon>
        <taxon>Bacillati</taxon>
        <taxon>Actinomycetota</taxon>
        <taxon>Actinomycetes</taxon>
        <taxon>Propionibacteriales</taxon>
        <taxon>Nocardioidaceae</taxon>
        <taxon>Nocardioides</taxon>
    </lineage>
</organism>
<dbReference type="Pfam" id="PF02518">
    <property type="entry name" value="HATPase_c"/>
    <property type="match status" value="1"/>
</dbReference>
<keyword evidence="7 13" id="KW-0418">Kinase</keyword>
<comment type="catalytic activity">
    <reaction evidence="1">
        <text>ATP + protein L-histidine = ADP + protein N-phospho-L-histidine.</text>
        <dbReference type="EC" id="2.7.13.3"/>
    </reaction>
</comment>
<evidence type="ECO:0000256" key="5">
    <source>
        <dbReference type="ARBA" id="ARBA00022679"/>
    </source>
</evidence>
<dbReference type="SMART" id="SM00387">
    <property type="entry name" value="HATPase_c"/>
    <property type="match status" value="1"/>
</dbReference>
<dbReference type="CDD" id="cd00075">
    <property type="entry name" value="HATPase"/>
    <property type="match status" value="1"/>
</dbReference>
<evidence type="ECO:0000256" key="2">
    <source>
        <dbReference type="ARBA" id="ARBA00004370"/>
    </source>
</evidence>
<dbReference type="AlphaFoldDB" id="A0A4V1RKB1"/>
<dbReference type="InterPro" id="IPR050428">
    <property type="entry name" value="TCS_sensor_his_kinase"/>
</dbReference>
<comment type="caution">
    <text evidence="13">The sequence shown here is derived from an EMBL/GenBank/DDBJ whole genome shotgun (WGS) entry which is preliminary data.</text>
</comment>
<evidence type="ECO:0000256" key="7">
    <source>
        <dbReference type="ARBA" id="ARBA00022777"/>
    </source>
</evidence>
<dbReference type="Gene3D" id="3.30.565.10">
    <property type="entry name" value="Histidine kinase-like ATPase, C-terminal domain"/>
    <property type="match status" value="1"/>
</dbReference>
<dbReference type="OrthoDB" id="1931120at2"/>
<dbReference type="InterPro" id="IPR036890">
    <property type="entry name" value="HATPase_C_sf"/>
</dbReference>
<dbReference type="GO" id="GO:0005886">
    <property type="term" value="C:plasma membrane"/>
    <property type="evidence" value="ECO:0007669"/>
    <property type="project" value="TreeGrafter"/>
</dbReference>
<dbReference type="Proteomes" id="UP000294071">
    <property type="component" value="Unassembled WGS sequence"/>
</dbReference>
<dbReference type="InterPro" id="IPR003594">
    <property type="entry name" value="HATPase_dom"/>
</dbReference>
<keyword evidence="8" id="KW-1133">Transmembrane helix</keyword>
<proteinExistence type="predicted"/>
<keyword evidence="10" id="KW-0472">Membrane</keyword>
<feature type="region of interest" description="Disordered" evidence="11">
    <location>
        <begin position="1"/>
        <end position="33"/>
    </location>
</feature>
<keyword evidence="6" id="KW-0812">Transmembrane</keyword>
<protein>
    <recommendedName>
        <fullName evidence="3">histidine kinase</fullName>
        <ecNumber evidence="3">2.7.13.3</ecNumber>
    </recommendedName>
</protein>
<evidence type="ECO:0000256" key="11">
    <source>
        <dbReference type="SAM" id="MobiDB-lite"/>
    </source>
</evidence>
<dbReference type="PRINTS" id="PR00344">
    <property type="entry name" value="BCTRLSENSOR"/>
</dbReference>
<evidence type="ECO:0000256" key="1">
    <source>
        <dbReference type="ARBA" id="ARBA00000085"/>
    </source>
</evidence>
<evidence type="ECO:0000256" key="3">
    <source>
        <dbReference type="ARBA" id="ARBA00012438"/>
    </source>
</evidence>
<feature type="compositionally biased region" description="Low complexity" evidence="11">
    <location>
        <begin position="21"/>
        <end position="33"/>
    </location>
</feature>
<dbReference type="InterPro" id="IPR005467">
    <property type="entry name" value="His_kinase_dom"/>
</dbReference>
<feature type="compositionally biased region" description="Polar residues" evidence="11">
    <location>
        <begin position="202"/>
        <end position="212"/>
    </location>
</feature>
<evidence type="ECO:0000256" key="4">
    <source>
        <dbReference type="ARBA" id="ARBA00022553"/>
    </source>
</evidence>
<dbReference type="PROSITE" id="PS50109">
    <property type="entry name" value="HIS_KIN"/>
    <property type="match status" value="1"/>
</dbReference>
<keyword evidence="14" id="KW-1185">Reference proteome</keyword>
<reference evidence="13 14" key="1">
    <citation type="submission" date="2019-01" db="EMBL/GenBank/DDBJ databases">
        <title>Novel species of Nocardioides.</title>
        <authorList>
            <person name="Liu Q."/>
            <person name="Xin Y.-H."/>
        </authorList>
    </citation>
    <scope>NUCLEOTIDE SEQUENCE [LARGE SCALE GENOMIC DNA]</scope>
    <source>
        <strain evidence="13 14">CGMCC 4.6882</strain>
    </source>
</reference>
<dbReference type="InterPro" id="IPR004358">
    <property type="entry name" value="Sig_transdc_His_kin-like_C"/>
</dbReference>
<evidence type="ECO:0000313" key="14">
    <source>
        <dbReference type="Proteomes" id="UP000294071"/>
    </source>
</evidence>
<name>A0A4V1RKB1_9ACTN</name>
<dbReference type="EMBL" id="SDWT01000002">
    <property type="protein sequence ID" value="RYB91662.1"/>
    <property type="molecule type" value="Genomic_DNA"/>
</dbReference>
<comment type="subcellular location">
    <subcellularLocation>
        <location evidence="2">Membrane</location>
    </subcellularLocation>
</comment>
<dbReference type="PANTHER" id="PTHR45436">
    <property type="entry name" value="SENSOR HISTIDINE KINASE YKOH"/>
    <property type="match status" value="1"/>
</dbReference>
<dbReference type="GO" id="GO:0004673">
    <property type="term" value="F:protein histidine kinase activity"/>
    <property type="evidence" value="ECO:0007669"/>
    <property type="project" value="UniProtKB-EC"/>
</dbReference>
<feature type="region of interest" description="Disordered" evidence="11">
    <location>
        <begin position="200"/>
        <end position="285"/>
    </location>
</feature>
<dbReference type="GO" id="GO:0000160">
    <property type="term" value="P:phosphorelay signal transduction system"/>
    <property type="evidence" value="ECO:0007669"/>
    <property type="project" value="UniProtKB-KW"/>
</dbReference>
<dbReference type="SUPFAM" id="SSF55874">
    <property type="entry name" value="ATPase domain of HSP90 chaperone/DNA topoisomerase II/histidine kinase"/>
    <property type="match status" value="1"/>
</dbReference>
<evidence type="ECO:0000256" key="10">
    <source>
        <dbReference type="ARBA" id="ARBA00023136"/>
    </source>
</evidence>
<accession>A0A4V1RKB1</accession>
<evidence type="ECO:0000259" key="12">
    <source>
        <dbReference type="PROSITE" id="PS50109"/>
    </source>
</evidence>
<dbReference type="EC" id="2.7.13.3" evidence="3"/>
<evidence type="ECO:0000256" key="8">
    <source>
        <dbReference type="ARBA" id="ARBA00022989"/>
    </source>
</evidence>
<evidence type="ECO:0000256" key="6">
    <source>
        <dbReference type="ARBA" id="ARBA00022692"/>
    </source>
</evidence>
<keyword evidence="4" id="KW-0597">Phosphoprotein</keyword>
<evidence type="ECO:0000313" key="13">
    <source>
        <dbReference type="EMBL" id="RYB91662.1"/>
    </source>
</evidence>
<feature type="domain" description="Histidine kinase" evidence="12">
    <location>
        <begin position="58"/>
        <end position="221"/>
    </location>
</feature>
<keyword evidence="5" id="KW-0808">Transferase</keyword>
<keyword evidence="9" id="KW-0902">Two-component regulatory system</keyword>
<gene>
    <name evidence="13" type="ORF">EUA93_16015</name>
</gene>
<sequence length="285" mass="30540">MITPRSLRTRFATASQPSWRESSSGVVESGESSPRLTCQQLPTRCAPPLTWWSSWTALARAESPVEWSRNESFDLAAVARDVAGEKEAILATGGQRVRVVARGPVVVFARTVQMRRLLENLIGNALQDSPDGQSVVVHVQARPSFVCLRVRDWGVGIASEDLPRIYEPGFRAKQPGGRGPAGTGLGMSISKQIVQDHGGTIATASRSGSGTEVTVVLPRSTDPNAPSSGADCPLDTDRGHASARQARPRSGSARRATGERQDDDDLDHGDSERAGDVAHSVMRVR</sequence>
<dbReference type="PANTHER" id="PTHR45436:SF5">
    <property type="entry name" value="SENSOR HISTIDINE KINASE TRCS"/>
    <property type="match status" value="1"/>
</dbReference>
<evidence type="ECO:0000256" key="9">
    <source>
        <dbReference type="ARBA" id="ARBA00023012"/>
    </source>
</evidence>